<keyword evidence="8" id="KW-1185">Reference proteome</keyword>
<dbReference type="Proteomes" id="UP000481043">
    <property type="component" value="Unassembled WGS sequence"/>
</dbReference>
<evidence type="ECO:0000256" key="3">
    <source>
        <dbReference type="ARBA" id="ARBA00022989"/>
    </source>
</evidence>
<dbReference type="GO" id="GO:0005886">
    <property type="term" value="C:plasma membrane"/>
    <property type="evidence" value="ECO:0007669"/>
    <property type="project" value="TreeGrafter"/>
</dbReference>
<dbReference type="InterPro" id="IPR012340">
    <property type="entry name" value="NA-bd_OB-fold"/>
</dbReference>
<evidence type="ECO:0000259" key="6">
    <source>
        <dbReference type="Pfam" id="PF01957"/>
    </source>
</evidence>
<accession>A0A6M0Q802</accession>
<dbReference type="Pfam" id="PF01957">
    <property type="entry name" value="NfeD"/>
    <property type="match status" value="1"/>
</dbReference>
<evidence type="ECO:0000256" key="5">
    <source>
        <dbReference type="SAM" id="Phobius"/>
    </source>
</evidence>
<proteinExistence type="predicted"/>
<evidence type="ECO:0000256" key="1">
    <source>
        <dbReference type="ARBA" id="ARBA00004141"/>
    </source>
</evidence>
<evidence type="ECO:0000256" key="2">
    <source>
        <dbReference type="ARBA" id="ARBA00022692"/>
    </source>
</evidence>
<dbReference type="EMBL" id="JAAIWM010000002">
    <property type="protein sequence ID" value="NEY71630.1"/>
    <property type="molecule type" value="Genomic_DNA"/>
</dbReference>
<keyword evidence="3 5" id="KW-1133">Transmembrane helix</keyword>
<sequence length="210" mass="22875">MDFLLIPSVGFFILLLGTFFIVGEMLVKARGIFAILGLALIASYFTVHNTGDNFILILALYIAGLLLVFIDGKFVNDGTLAIIGMILMTVSVVIPAPTLLYGVLSGFGLIIGAFLSPLLLKILPSREMWSKITLKDRLTSEAGYNSVNSTHVSLLGAKGKTVTPFRPVGTIEIENNHYSAVSEGEWIESEVEIEVIKVEGTRMVIKRVEL</sequence>
<organism evidence="7 8">
    <name type="scientific">Bacillus mesophilus</name>
    <dbReference type="NCBI Taxonomy" id="1808955"/>
    <lineage>
        <taxon>Bacteria</taxon>
        <taxon>Bacillati</taxon>
        <taxon>Bacillota</taxon>
        <taxon>Bacilli</taxon>
        <taxon>Bacillales</taxon>
        <taxon>Bacillaceae</taxon>
        <taxon>Bacillus</taxon>
    </lineage>
</organism>
<dbReference type="Gene3D" id="2.40.50.140">
    <property type="entry name" value="Nucleic acid-binding proteins"/>
    <property type="match status" value="1"/>
</dbReference>
<dbReference type="SUPFAM" id="SSF141322">
    <property type="entry name" value="NfeD domain-like"/>
    <property type="match status" value="1"/>
</dbReference>
<reference evidence="7 8" key="1">
    <citation type="submission" date="2020-02" db="EMBL/GenBank/DDBJ databases">
        <title>Bacillus aquiflavi sp. nov., isolated from yellow water of strong flavor Chinese baijiu in Yibin region of China.</title>
        <authorList>
            <person name="Xie J."/>
        </authorList>
    </citation>
    <scope>NUCLEOTIDE SEQUENCE [LARGE SCALE GENOMIC DNA]</scope>
    <source>
        <strain evidence="7 8">SA4</strain>
    </source>
</reference>
<keyword evidence="2 5" id="KW-0812">Transmembrane</keyword>
<evidence type="ECO:0000313" key="7">
    <source>
        <dbReference type="EMBL" id="NEY71630.1"/>
    </source>
</evidence>
<dbReference type="RefSeq" id="WP_163179068.1">
    <property type="nucleotide sequence ID" value="NZ_JAAIWM010000002.1"/>
</dbReference>
<feature type="domain" description="NfeD-like C-terminal" evidence="6">
    <location>
        <begin position="153"/>
        <end position="207"/>
    </location>
</feature>
<dbReference type="AlphaFoldDB" id="A0A6M0Q802"/>
<dbReference type="PANTHER" id="PTHR33507">
    <property type="entry name" value="INNER MEMBRANE PROTEIN YBBJ"/>
    <property type="match status" value="1"/>
</dbReference>
<feature type="transmembrane region" description="Helical" evidence="5">
    <location>
        <begin position="29"/>
        <end position="47"/>
    </location>
</feature>
<feature type="transmembrane region" description="Helical" evidence="5">
    <location>
        <begin position="100"/>
        <end position="120"/>
    </location>
</feature>
<keyword evidence="4 5" id="KW-0472">Membrane</keyword>
<dbReference type="InterPro" id="IPR052165">
    <property type="entry name" value="Membrane_assoc_protease"/>
</dbReference>
<dbReference type="PANTHER" id="PTHR33507:SF3">
    <property type="entry name" value="INNER MEMBRANE PROTEIN YBBJ"/>
    <property type="match status" value="1"/>
</dbReference>
<evidence type="ECO:0000256" key="4">
    <source>
        <dbReference type="ARBA" id="ARBA00023136"/>
    </source>
</evidence>
<feature type="transmembrane region" description="Helical" evidence="5">
    <location>
        <begin position="77"/>
        <end position="94"/>
    </location>
</feature>
<comment type="caution">
    <text evidence="7">The sequence shown here is derived from an EMBL/GenBank/DDBJ whole genome shotgun (WGS) entry which is preliminary data.</text>
</comment>
<feature type="transmembrane region" description="Helical" evidence="5">
    <location>
        <begin position="6"/>
        <end position="22"/>
    </location>
</feature>
<protein>
    <submittedName>
        <fullName evidence="7">Nodulation protein NfeD</fullName>
    </submittedName>
</protein>
<comment type="subcellular location">
    <subcellularLocation>
        <location evidence="1">Membrane</location>
        <topology evidence="1">Multi-pass membrane protein</topology>
    </subcellularLocation>
</comment>
<feature type="transmembrane region" description="Helical" evidence="5">
    <location>
        <begin position="53"/>
        <end position="70"/>
    </location>
</feature>
<name>A0A6M0Q802_9BACI</name>
<evidence type="ECO:0000313" key="8">
    <source>
        <dbReference type="Proteomes" id="UP000481043"/>
    </source>
</evidence>
<gene>
    <name evidence="7" type="ORF">G4D63_07710</name>
</gene>
<dbReference type="InterPro" id="IPR002810">
    <property type="entry name" value="NfeD-like_C"/>
</dbReference>